<feature type="site" description="Transition state stabilizer" evidence="8">
    <location>
        <position position="140"/>
    </location>
</feature>
<evidence type="ECO:0000256" key="8">
    <source>
        <dbReference type="PIRSR" id="PIRSR639901-2"/>
    </source>
</evidence>
<keyword evidence="9" id="KW-0812">Transmembrane</keyword>
<keyword evidence="11" id="KW-0328">Glycosyltransferase</keyword>
<keyword evidence="9" id="KW-1003">Cell membrane</keyword>
<dbReference type="Gene3D" id="3.40.50.2000">
    <property type="entry name" value="Glycogen Phosphorylase B"/>
    <property type="match status" value="1"/>
</dbReference>
<dbReference type="PANTHER" id="PTHR42755">
    <property type="entry name" value="3-DEOXY-MANNO-OCTULOSONATE CYTIDYLYLTRANSFERASE"/>
    <property type="match status" value="1"/>
</dbReference>
<evidence type="ECO:0000256" key="4">
    <source>
        <dbReference type="ARBA" id="ARBA00022679"/>
    </source>
</evidence>
<evidence type="ECO:0000256" key="3">
    <source>
        <dbReference type="ARBA" id="ARBA00019077"/>
    </source>
</evidence>
<keyword evidence="9" id="KW-1133">Transmembrane helix</keyword>
<dbReference type="InterPro" id="IPR038107">
    <property type="entry name" value="Glycos_transf_N_sf"/>
</dbReference>
<comment type="similarity">
    <text evidence="9">Belongs to the glycosyltransferase group 1 family.</text>
</comment>
<evidence type="ECO:0000313" key="11">
    <source>
        <dbReference type="EMBL" id="QEG23915.1"/>
    </source>
</evidence>
<evidence type="ECO:0000256" key="2">
    <source>
        <dbReference type="ARBA" id="ARBA00012621"/>
    </source>
</evidence>
<keyword evidence="4 9" id="KW-0808">Transferase</keyword>
<reference evidence="11 12" key="1">
    <citation type="submission" date="2019-08" db="EMBL/GenBank/DDBJ databases">
        <title>Deep-cultivation of Planctomycetes and their phenomic and genomic characterization uncovers novel biology.</title>
        <authorList>
            <person name="Wiegand S."/>
            <person name="Jogler M."/>
            <person name="Boedeker C."/>
            <person name="Pinto D."/>
            <person name="Vollmers J."/>
            <person name="Rivas-Marin E."/>
            <person name="Kohn T."/>
            <person name="Peeters S.H."/>
            <person name="Heuer A."/>
            <person name="Rast P."/>
            <person name="Oberbeckmann S."/>
            <person name="Bunk B."/>
            <person name="Jeske O."/>
            <person name="Meyerdierks A."/>
            <person name="Storesund J.E."/>
            <person name="Kallscheuer N."/>
            <person name="Luecker S."/>
            <person name="Lage O.M."/>
            <person name="Pohl T."/>
            <person name="Merkel B.J."/>
            <person name="Hornburger P."/>
            <person name="Mueller R.-W."/>
            <person name="Bruemmer F."/>
            <person name="Labrenz M."/>
            <person name="Spormann A.M."/>
            <person name="Op den Camp H."/>
            <person name="Overmann J."/>
            <person name="Amann R."/>
            <person name="Jetten M.S.M."/>
            <person name="Mascher T."/>
            <person name="Medema M.H."/>
            <person name="Devos D.P."/>
            <person name="Kaster A.-K."/>
            <person name="Ovreas L."/>
            <person name="Rohde M."/>
            <person name="Galperin M.Y."/>
            <person name="Jogler C."/>
        </authorList>
    </citation>
    <scope>NUCLEOTIDE SEQUENCE [LARGE SCALE GENOMIC DNA]</scope>
    <source>
        <strain evidence="11 12">FC18</strain>
    </source>
</reference>
<feature type="domain" description="3-deoxy-D-manno-octulosonic-acid transferase N-terminal" evidence="10">
    <location>
        <begin position="42"/>
        <end position="221"/>
    </location>
</feature>
<dbReference type="UniPathway" id="UPA00958"/>
<organism evidence="11 12">
    <name type="scientific">Mariniblastus fucicola</name>
    <dbReference type="NCBI Taxonomy" id="980251"/>
    <lineage>
        <taxon>Bacteria</taxon>
        <taxon>Pseudomonadati</taxon>
        <taxon>Planctomycetota</taxon>
        <taxon>Planctomycetia</taxon>
        <taxon>Pirellulales</taxon>
        <taxon>Pirellulaceae</taxon>
        <taxon>Mariniblastus</taxon>
    </lineage>
</organism>
<gene>
    <name evidence="11" type="primary">waaA</name>
    <name evidence="11" type="ORF">MFFC18_38200</name>
</gene>
<evidence type="ECO:0000256" key="7">
    <source>
        <dbReference type="PIRSR" id="PIRSR639901-1"/>
    </source>
</evidence>
<evidence type="ECO:0000256" key="5">
    <source>
        <dbReference type="ARBA" id="ARBA00031445"/>
    </source>
</evidence>
<accession>A0A5B9PFE0</accession>
<evidence type="ECO:0000256" key="6">
    <source>
        <dbReference type="ARBA" id="ARBA00049183"/>
    </source>
</evidence>
<dbReference type="RefSeq" id="WP_157665064.1">
    <property type="nucleotide sequence ID" value="NZ_CP042912.1"/>
</dbReference>
<evidence type="ECO:0000256" key="9">
    <source>
        <dbReference type="RuleBase" id="RU365103"/>
    </source>
</evidence>
<evidence type="ECO:0000256" key="1">
    <source>
        <dbReference type="ARBA" id="ARBA00004713"/>
    </source>
</evidence>
<dbReference type="GO" id="GO:0009244">
    <property type="term" value="P:lipopolysaccharide core region biosynthetic process"/>
    <property type="evidence" value="ECO:0007669"/>
    <property type="project" value="UniProtKB-UniRule"/>
</dbReference>
<evidence type="ECO:0000259" key="10">
    <source>
        <dbReference type="Pfam" id="PF04413"/>
    </source>
</evidence>
<evidence type="ECO:0000313" key="12">
    <source>
        <dbReference type="Proteomes" id="UP000322214"/>
    </source>
</evidence>
<comment type="function">
    <text evidence="9">Involved in lipopolysaccharide (LPS) biosynthesis. Catalyzes the transfer of 3-deoxy-D-manno-octulosonate (Kdo) residue(s) from CMP-Kdo to lipid IV(A), the tetraacyldisaccharide-1,4'-bisphosphate precursor of lipid A.</text>
</comment>
<dbReference type="KEGG" id="mff:MFFC18_38200"/>
<dbReference type="GO" id="GO:0005886">
    <property type="term" value="C:plasma membrane"/>
    <property type="evidence" value="ECO:0007669"/>
    <property type="project" value="UniProtKB-SubCell"/>
</dbReference>
<keyword evidence="9" id="KW-0472">Membrane</keyword>
<feature type="transmembrane region" description="Helical" evidence="9">
    <location>
        <begin position="7"/>
        <end position="29"/>
    </location>
</feature>
<dbReference type="Proteomes" id="UP000322214">
    <property type="component" value="Chromosome"/>
</dbReference>
<dbReference type="STRING" id="980251.GCA_001642875_00165"/>
<protein>
    <recommendedName>
        <fullName evidence="3 9">3-deoxy-D-manno-octulosonic acid transferase</fullName>
        <shortName evidence="9">Kdo transferase</shortName>
        <ecNumber evidence="2 9">2.4.99.12</ecNumber>
    </recommendedName>
    <alternativeName>
        <fullName evidence="5 9">Lipid IV(A) 3-deoxy-D-manno-octulosonic acid transferase</fullName>
    </alternativeName>
</protein>
<dbReference type="EMBL" id="CP042912">
    <property type="protein sequence ID" value="QEG23915.1"/>
    <property type="molecule type" value="Genomic_DNA"/>
</dbReference>
<comment type="subcellular location">
    <subcellularLocation>
        <location evidence="9">Cell membrane</location>
    </subcellularLocation>
</comment>
<feature type="active site" description="Proton acceptor" evidence="7">
    <location>
        <position position="70"/>
    </location>
</feature>
<dbReference type="Gene3D" id="3.40.50.11720">
    <property type="entry name" value="3-Deoxy-D-manno-octulosonic-acid transferase, N-terminal domain"/>
    <property type="match status" value="1"/>
</dbReference>
<keyword evidence="12" id="KW-1185">Reference proteome</keyword>
<sequence>MRLRSQIRTFVLNGIWLIILLIGLPWLAWRFVSKGKNRRGWSQKLFGLVPASAKPVGSKRIWLHAVSVGEVHLLNTLVGSLLQHHGDVELFISTTTETGYDRAVALFGDRHEVFFFPFDFSWAIRNVIRRIDPDLLVLAELELWPNLIHISADLELPVVVANGRLSENSHRNYRRFEFFTRPMFQKLNRVAAQDRISADRFVELGCDPNRVIVTGNLKYDAIETDRNNAKTSACRCLARDFGIADDDRILIAGSTQIEDESAAVNAWEMLRSEFGDLKLVIVPRHPDRFAEIESLLEKKGLVANRRSQHGSVSVDSDILVVDVIGELSGWWGLADVAFVGGSMGSRGGQNMIEPAAYGIPVCFGPNTANFQSTVDGLLAHNAAKVVEDTVQLTDFVARALGDRVESESMGKRAQEFVQQHRGAAARTVEILGRFLQSKSRKDLEHAA</sequence>
<proteinExistence type="inferred from homology"/>
<dbReference type="EC" id="2.4.99.12" evidence="2 9"/>
<name>A0A5B9PFE0_9BACT</name>
<keyword evidence="9" id="KW-0448">Lipopolysaccharide biosynthesis</keyword>
<dbReference type="AlphaFoldDB" id="A0A5B9PFE0"/>
<comment type="pathway">
    <text evidence="1 9">Bacterial outer membrane biogenesis; LPS core biosynthesis.</text>
</comment>
<dbReference type="SUPFAM" id="SSF53756">
    <property type="entry name" value="UDP-Glycosyltransferase/glycogen phosphorylase"/>
    <property type="match status" value="1"/>
</dbReference>
<comment type="catalytic activity">
    <reaction evidence="6 9">
        <text>lipid IVA (E. coli) + CMP-3-deoxy-beta-D-manno-octulosonate = alpha-Kdo-(2-&gt;6)-lipid IVA (E. coli) + CMP + H(+)</text>
        <dbReference type="Rhea" id="RHEA:28066"/>
        <dbReference type="ChEBI" id="CHEBI:15378"/>
        <dbReference type="ChEBI" id="CHEBI:58603"/>
        <dbReference type="ChEBI" id="CHEBI:60364"/>
        <dbReference type="ChEBI" id="CHEBI:60377"/>
        <dbReference type="ChEBI" id="CHEBI:85987"/>
        <dbReference type="EC" id="2.4.99.12"/>
    </reaction>
</comment>
<feature type="site" description="Transition state stabilizer" evidence="8">
    <location>
        <position position="218"/>
    </location>
</feature>
<dbReference type="InterPro" id="IPR039901">
    <property type="entry name" value="Kdotransferase"/>
</dbReference>
<dbReference type="Pfam" id="PF04413">
    <property type="entry name" value="Glycos_transf_N"/>
    <property type="match status" value="1"/>
</dbReference>
<dbReference type="GO" id="GO:0043842">
    <property type="term" value="F:Kdo transferase activity"/>
    <property type="evidence" value="ECO:0007669"/>
    <property type="project" value="UniProtKB-EC"/>
</dbReference>
<dbReference type="GO" id="GO:0009245">
    <property type="term" value="P:lipid A biosynthetic process"/>
    <property type="evidence" value="ECO:0007669"/>
    <property type="project" value="TreeGrafter"/>
</dbReference>
<dbReference type="PANTHER" id="PTHR42755:SF1">
    <property type="entry name" value="3-DEOXY-D-MANNO-OCTULOSONIC ACID TRANSFERASE, MITOCHONDRIAL-RELATED"/>
    <property type="match status" value="1"/>
</dbReference>
<dbReference type="InterPro" id="IPR007507">
    <property type="entry name" value="Glycos_transf_N"/>
</dbReference>